<feature type="transmembrane region" description="Helical" evidence="6">
    <location>
        <begin position="130"/>
        <end position="151"/>
    </location>
</feature>
<organism evidence="8 9">
    <name type="scientific">Hyaloscypha hepaticicola</name>
    <dbReference type="NCBI Taxonomy" id="2082293"/>
    <lineage>
        <taxon>Eukaryota</taxon>
        <taxon>Fungi</taxon>
        <taxon>Dikarya</taxon>
        <taxon>Ascomycota</taxon>
        <taxon>Pezizomycotina</taxon>
        <taxon>Leotiomycetes</taxon>
        <taxon>Helotiales</taxon>
        <taxon>Hyaloscyphaceae</taxon>
        <taxon>Hyaloscypha</taxon>
    </lineage>
</organism>
<keyword evidence="4 6" id="KW-0472">Membrane</keyword>
<feature type="transmembrane region" description="Helical" evidence="6">
    <location>
        <begin position="163"/>
        <end position="182"/>
    </location>
</feature>
<evidence type="ECO:0000313" key="8">
    <source>
        <dbReference type="EMBL" id="PMD12403.1"/>
    </source>
</evidence>
<feature type="transmembrane region" description="Helical" evidence="6">
    <location>
        <begin position="194"/>
        <end position="212"/>
    </location>
</feature>
<dbReference type="AlphaFoldDB" id="A0A2J6PEI7"/>
<dbReference type="OrthoDB" id="440755at2759"/>
<dbReference type="Pfam" id="PF07690">
    <property type="entry name" value="MFS_1"/>
    <property type="match status" value="1"/>
</dbReference>
<evidence type="ECO:0000256" key="6">
    <source>
        <dbReference type="SAM" id="Phobius"/>
    </source>
</evidence>
<feature type="transmembrane region" description="Helical" evidence="6">
    <location>
        <begin position="64"/>
        <end position="90"/>
    </location>
</feature>
<dbReference type="InterPro" id="IPR020846">
    <property type="entry name" value="MFS_dom"/>
</dbReference>
<evidence type="ECO:0000256" key="2">
    <source>
        <dbReference type="ARBA" id="ARBA00022692"/>
    </source>
</evidence>
<keyword evidence="9" id="KW-1185">Reference proteome</keyword>
<keyword evidence="3 6" id="KW-1133">Transmembrane helix</keyword>
<feature type="domain" description="Major facilitator superfamily (MFS) profile" evidence="7">
    <location>
        <begin position="1"/>
        <end position="423"/>
    </location>
</feature>
<dbReference type="InterPro" id="IPR036259">
    <property type="entry name" value="MFS_trans_sf"/>
</dbReference>
<dbReference type="GO" id="GO:0016020">
    <property type="term" value="C:membrane"/>
    <property type="evidence" value="ECO:0007669"/>
    <property type="project" value="UniProtKB-SubCell"/>
</dbReference>
<evidence type="ECO:0000256" key="4">
    <source>
        <dbReference type="ARBA" id="ARBA00023136"/>
    </source>
</evidence>
<reference evidence="8 9" key="1">
    <citation type="submission" date="2016-05" db="EMBL/GenBank/DDBJ databases">
        <title>A degradative enzymes factory behind the ericoid mycorrhizal symbiosis.</title>
        <authorList>
            <consortium name="DOE Joint Genome Institute"/>
            <person name="Martino E."/>
            <person name="Morin E."/>
            <person name="Grelet G."/>
            <person name="Kuo A."/>
            <person name="Kohler A."/>
            <person name="Daghino S."/>
            <person name="Barry K."/>
            <person name="Choi C."/>
            <person name="Cichocki N."/>
            <person name="Clum A."/>
            <person name="Copeland A."/>
            <person name="Hainaut M."/>
            <person name="Haridas S."/>
            <person name="Labutti K."/>
            <person name="Lindquist E."/>
            <person name="Lipzen A."/>
            <person name="Khouja H.-R."/>
            <person name="Murat C."/>
            <person name="Ohm R."/>
            <person name="Olson A."/>
            <person name="Spatafora J."/>
            <person name="Veneault-Fourrey C."/>
            <person name="Henrissat B."/>
            <person name="Grigoriev I."/>
            <person name="Martin F."/>
            <person name="Perotto S."/>
        </authorList>
    </citation>
    <scope>NUCLEOTIDE SEQUENCE [LARGE SCALE GENOMIC DNA]</scope>
    <source>
        <strain evidence="8 9">UAMH 7357</strain>
    </source>
</reference>
<evidence type="ECO:0000313" key="9">
    <source>
        <dbReference type="Proteomes" id="UP000235672"/>
    </source>
</evidence>
<name>A0A2J6PEI7_9HELO</name>
<dbReference type="Proteomes" id="UP000235672">
    <property type="component" value="Unassembled WGS sequence"/>
</dbReference>
<feature type="transmembrane region" description="Helical" evidence="6">
    <location>
        <begin position="232"/>
        <end position="254"/>
    </location>
</feature>
<evidence type="ECO:0000259" key="7">
    <source>
        <dbReference type="PROSITE" id="PS50850"/>
    </source>
</evidence>
<feature type="transmembrane region" description="Helical" evidence="6">
    <location>
        <begin position="12"/>
        <end position="29"/>
    </location>
</feature>
<feature type="transmembrane region" description="Helical" evidence="6">
    <location>
        <begin position="102"/>
        <end position="124"/>
    </location>
</feature>
<feature type="transmembrane region" description="Helical" evidence="6">
    <location>
        <begin position="266"/>
        <end position="290"/>
    </location>
</feature>
<evidence type="ECO:0000256" key="5">
    <source>
        <dbReference type="SAM" id="MobiDB-lite"/>
    </source>
</evidence>
<proteinExistence type="predicted"/>
<accession>A0A2J6PEI7</accession>
<feature type="transmembrane region" description="Helical" evidence="6">
    <location>
        <begin position="297"/>
        <end position="316"/>
    </location>
</feature>
<dbReference type="PANTHER" id="PTHR42718">
    <property type="entry name" value="MAJOR FACILITATOR SUPERFAMILY MULTIDRUG TRANSPORTER MFSC"/>
    <property type="match status" value="1"/>
</dbReference>
<sequence length="447" mass="48737">MSFGVYDPTTAIWIPAAYPLTHGAFVLISGRIGAVYGHKNVVLVGGVWWVLWSVVNGFCTRSLVTFAIARAFAGIGAAFVMPNIVAIIGITFAPGRMRNFTLGFFGFGCPVGGTLGAFFMGVFIKFAEWRWFFFSMAILGAIFFAVLWLVLPPESSVDKEGNVDWIGAFLGICGLVLFNVVWNQAPAVGWPTTYEYALLLVSLLAFASFGLWEHKFARQPIMPLDIWTAPSFFALILVVIFSVMSYGICIWYLVVWQQLVRQWSPFHYGIGLLPHGIVGGLSAPIAAWLIPRVAAQWILGFGAFAVAISSILLTTMPPQQLYWTQVFPATLLMALCPDFIFTAAQIIATNSVKRHEQGIAGSLLSLLLLYSASLGLGFAGTVESQTNEKGMAIVRGYRGALYLAIGLAVTALALNSLFVRVPKDTREGWAKDDCSTTPEPEDGQSRD</sequence>
<evidence type="ECO:0000256" key="1">
    <source>
        <dbReference type="ARBA" id="ARBA00004141"/>
    </source>
</evidence>
<feature type="transmembrane region" description="Helical" evidence="6">
    <location>
        <begin position="399"/>
        <end position="419"/>
    </location>
</feature>
<dbReference type="PANTHER" id="PTHR42718:SF41">
    <property type="entry name" value="MFS TRANSPORTER OF UNKOWN SPECIFICITY (AFU_ORTHOLOGUE AFUA_5G09940)-RELATED"/>
    <property type="match status" value="1"/>
</dbReference>
<dbReference type="PROSITE" id="PS50850">
    <property type="entry name" value="MFS"/>
    <property type="match status" value="1"/>
</dbReference>
<protein>
    <submittedName>
        <fullName evidence="8">MFS general substrate transporter</fullName>
    </submittedName>
</protein>
<dbReference type="EMBL" id="KZ613551">
    <property type="protein sequence ID" value="PMD12403.1"/>
    <property type="molecule type" value="Genomic_DNA"/>
</dbReference>
<keyword evidence="2 6" id="KW-0812">Transmembrane</keyword>
<dbReference type="InterPro" id="IPR011701">
    <property type="entry name" value="MFS"/>
</dbReference>
<feature type="region of interest" description="Disordered" evidence="5">
    <location>
        <begin position="428"/>
        <end position="447"/>
    </location>
</feature>
<dbReference type="SUPFAM" id="SSF103473">
    <property type="entry name" value="MFS general substrate transporter"/>
    <property type="match status" value="1"/>
</dbReference>
<dbReference type="GO" id="GO:0022857">
    <property type="term" value="F:transmembrane transporter activity"/>
    <property type="evidence" value="ECO:0007669"/>
    <property type="project" value="InterPro"/>
</dbReference>
<feature type="transmembrane region" description="Helical" evidence="6">
    <location>
        <begin position="41"/>
        <end position="58"/>
    </location>
</feature>
<gene>
    <name evidence="8" type="ORF">NA56DRAFT_639192</name>
</gene>
<comment type="subcellular location">
    <subcellularLocation>
        <location evidence="1">Membrane</location>
        <topology evidence="1">Multi-pass membrane protein</topology>
    </subcellularLocation>
</comment>
<evidence type="ECO:0000256" key="3">
    <source>
        <dbReference type="ARBA" id="ARBA00022989"/>
    </source>
</evidence>
<dbReference type="Gene3D" id="1.20.1250.20">
    <property type="entry name" value="MFS general substrate transporter like domains"/>
    <property type="match status" value="2"/>
</dbReference>
<feature type="transmembrane region" description="Helical" evidence="6">
    <location>
        <begin position="322"/>
        <end position="347"/>
    </location>
</feature>
<feature type="transmembrane region" description="Helical" evidence="6">
    <location>
        <begin position="359"/>
        <end position="379"/>
    </location>
</feature>